<dbReference type="EMBL" id="UYWY01006249">
    <property type="protein sequence ID" value="VDM29812.1"/>
    <property type="molecule type" value="Genomic_DNA"/>
</dbReference>
<dbReference type="WBParaSite" id="TCNE_0000409501-mRNA-1">
    <property type="protein sequence ID" value="TCNE_0000409501-mRNA-1"/>
    <property type="gene ID" value="TCNE_0000409501"/>
</dbReference>
<name>A0A183U6H5_TOXCA</name>
<evidence type="ECO:0000256" key="1">
    <source>
        <dbReference type="SAM" id="MobiDB-lite"/>
    </source>
</evidence>
<gene>
    <name evidence="2" type="ORF">TCNE_LOCUS4095</name>
</gene>
<keyword evidence="3" id="KW-1185">Reference proteome</keyword>
<organism evidence="3 4">
    <name type="scientific">Toxocara canis</name>
    <name type="common">Canine roundworm</name>
    <dbReference type="NCBI Taxonomy" id="6265"/>
    <lineage>
        <taxon>Eukaryota</taxon>
        <taxon>Metazoa</taxon>
        <taxon>Ecdysozoa</taxon>
        <taxon>Nematoda</taxon>
        <taxon>Chromadorea</taxon>
        <taxon>Rhabditida</taxon>
        <taxon>Spirurina</taxon>
        <taxon>Ascaridomorpha</taxon>
        <taxon>Ascaridoidea</taxon>
        <taxon>Toxocaridae</taxon>
        <taxon>Toxocara</taxon>
    </lineage>
</organism>
<sequence length="59" mass="6424">MDGEQSEYDGGKHTVCPGSSSNGLTNTSNGRLLLDESVRCSRSEPNTLIRVLQKLLVYP</sequence>
<protein>
    <submittedName>
        <fullName evidence="2 4">Uncharacterized protein</fullName>
    </submittedName>
</protein>
<feature type="compositionally biased region" description="Low complexity" evidence="1">
    <location>
        <begin position="18"/>
        <end position="29"/>
    </location>
</feature>
<dbReference type="Proteomes" id="UP000050794">
    <property type="component" value="Unassembled WGS sequence"/>
</dbReference>
<reference evidence="2 3" key="2">
    <citation type="submission" date="2018-11" db="EMBL/GenBank/DDBJ databases">
        <authorList>
            <consortium name="Pathogen Informatics"/>
        </authorList>
    </citation>
    <scope>NUCLEOTIDE SEQUENCE [LARGE SCALE GENOMIC DNA]</scope>
</reference>
<evidence type="ECO:0000313" key="2">
    <source>
        <dbReference type="EMBL" id="VDM29812.1"/>
    </source>
</evidence>
<dbReference type="AlphaFoldDB" id="A0A183U6H5"/>
<evidence type="ECO:0000313" key="3">
    <source>
        <dbReference type="Proteomes" id="UP000050794"/>
    </source>
</evidence>
<feature type="region of interest" description="Disordered" evidence="1">
    <location>
        <begin position="1"/>
        <end position="29"/>
    </location>
</feature>
<proteinExistence type="predicted"/>
<reference evidence="4" key="1">
    <citation type="submission" date="2016-06" db="UniProtKB">
        <authorList>
            <consortium name="WormBaseParasite"/>
        </authorList>
    </citation>
    <scope>IDENTIFICATION</scope>
</reference>
<evidence type="ECO:0000313" key="4">
    <source>
        <dbReference type="WBParaSite" id="TCNE_0000409501-mRNA-1"/>
    </source>
</evidence>
<accession>A0A183U6H5</accession>